<reference evidence="5" key="1">
    <citation type="submission" date="2020-10" db="EMBL/GenBank/DDBJ databases">
        <title>Phylogeny of dyella-like bacteria.</title>
        <authorList>
            <person name="Fu J."/>
        </authorList>
    </citation>
    <scope>NUCLEOTIDE SEQUENCE</scope>
    <source>
        <strain evidence="5">DHON07</strain>
    </source>
</reference>
<gene>
    <name evidence="5" type="ORF">ISS99_21125</name>
</gene>
<dbReference type="Proteomes" id="UP001430193">
    <property type="component" value="Unassembled WGS sequence"/>
</dbReference>
<name>A0ABS2KLJ6_9GAMM</name>
<evidence type="ECO:0000256" key="3">
    <source>
        <dbReference type="SAM" id="Phobius"/>
    </source>
</evidence>
<organism evidence="5 6">
    <name type="scientific">Dyella mobilis</name>
    <dbReference type="NCBI Taxonomy" id="1849582"/>
    <lineage>
        <taxon>Bacteria</taxon>
        <taxon>Pseudomonadati</taxon>
        <taxon>Pseudomonadota</taxon>
        <taxon>Gammaproteobacteria</taxon>
        <taxon>Lysobacterales</taxon>
        <taxon>Rhodanobacteraceae</taxon>
        <taxon>Dyella</taxon>
    </lineage>
</organism>
<feature type="transmembrane region" description="Helical" evidence="3">
    <location>
        <begin position="14"/>
        <end position="35"/>
    </location>
</feature>
<accession>A0ABS2KLJ6</accession>
<feature type="domain" description="PilY1 beta-propeller" evidence="4">
    <location>
        <begin position="721"/>
        <end position="1062"/>
    </location>
</feature>
<protein>
    <submittedName>
        <fullName evidence="5">Pilus assembly protein PilY</fullName>
    </submittedName>
</protein>
<keyword evidence="1" id="KW-0479">Metal-binding</keyword>
<evidence type="ECO:0000313" key="5">
    <source>
        <dbReference type="EMBL" id="MBM7132039.1"/>
    </source>
</evidence>
<keyword evidence="3" id="KW-0812">Transmembrane</keyword>
<evidence type="ECO:0000256" key="1">
    <source>
        <dbReference type="ARBA" id="ARBA00022723"/>
    </source>
</evidence>
<evidence type="ECO:0000259" key="4">
    <source>
        <dbReference type="Pfam" id="PF05567"/>
    </source>
</evidence>
<sequence>MNITSLIHSKVGRFVGRLLSMGTIVSMLGLVYAPAMASVTVDQQPLIIQAALAPNVMLMMDDSGSMVWDYMPDACYLHGVTCTSNNNYINTINNAALIDPYNNGLYYNPAVLYTPPPHADSTSTSPDSYQSYTDMTNVPIDGFNVASSGNANLTTYTNNDVTGEADQDNDTISFSTSKSFSVSQAVASSSACSALYTKTVGSSSGYKNGDYKNGTCSFSYSISVFQYSLDSNSGAGPYTTYYIATTNCASLSNCVLASDTSGTAAPAKDASGAALAAGTNVANWFAYYHTRVQMARSGLMTAFSNVSSTYRVGFGSIDGTNDGNLPSPTASFNQQNMAEAEPFGNGSSGTQKASMWNWLTGVSPNGGTPLRMALDSVGQYYQSSQPWQASDSDTSTADMYACRLSYTILTTDGFWNESNSSFTGPGNADGTSSTTAITGPNDESYTYTAVAPYKDSYSNTLADVAMKYWETDLQPNINNEVPTNSDDPAFWQHMTTFTIGLGFQPTGISPTGTTVSQIFNWADGTGPAISGFSWPQPGSNSIYNIADLAHAGVNGHGGFYSATSPQAFTSGLQDALNRAASRIGTGASLAANSTELTNGTVAYQANYYTSLWYGDLQAYDVNATTGAISTTPAWKASTELPAAANRNIWTYNPSAAAGSQYVAFQDNGTTGAAPALSAAQAASLTVGSITEAQMINYLRGDPTLEARNPGGTLRNRAQTPIGDIVDSQPVYEGAPNPNQFYQQSFTGTSTFGTYASNEASRTALIWVAANDGMLHAFNASTGAETYAYIPGAVITDGLTSGGAAGPNPLSNLSNLLYGQIGYPHQFYNDGQLTIADAYINSAWSTVLIGTTGRGTAEAIYALDITNPSSIKFLWERSATDGLTGSNYIGQMTGQPVIAQVATGSGTSKWVALMGNGYNSAKGTAALLQFDLATGALNVYGTNTTANNGLAAPAVWINTLSNGDSTSAYAGDLFGNVWQFTLASTTTSTTTGTSLFTATDGTSANNPQPITSGMLIGQDPSTENLWVFFGTGQYLSSSDLSNTNLQTWYGLIVQNNSGTTLPALSGGRSALKQRSIIAQVAGNTTVTPPVLPTRVITQVPSTPDMTDESGWYIDLEEPAATTSGSPTLQGERMVTPNEFDGNLLIGTTRIPTASDICNPSGSGWVMAVNPFTGTAPSASFFDTNGDGVINASDMVTVNGQSYVAAGVQFTSIPNNPIFAGGNMLVSFDNGGNTSIKTGGNTNGVQRVSWREMVTQ</sequence>
<proteinExistence type="predicted"/>
<dbReference type="InterPro" id="IPR018247">
    <property type="entry name" value="EF_Hand_1_Ca_BS"/>
</dbReference>
<keyword evidence="6" id="KW-1185">Reference proteome</keyword>
<keyword evidence="3" id="KW-0472">Membrane</keyword>
<dbReference type="EMBL" id="JADIKF010000040">
    <property type="protein sequence ID" value="MBM7132039.1"/>
    <property type="molecule type" value="Genomic_DNA"/>
</dbReference>
<dbReference type="Pfam" id="PF05567">
    <property type="entry name" value="T4P_PilY1"/>
    <property type="match status" value="1"/>
</dbReference>
<evidence type="ECO:0000313" key="6">
    <source>
        <dbReference type="Proteomes" id="UP001430193"/>
    </source>
</evidence>
<keyword evidence="2" id="KW-0106">Calcium</keyword>
<dbReference type="PROSITE" id="PS00018">
    <property type="entry name" value="EF_HAND_1"/>
    <property type="match status" value="1"/>
</dbReference>
<evidence type="ECO:0000256" key="2">
    <source>
        <dbReference type="ARBA" id="ARBA00022837"/>
    </source>
</evidence>
<dbReference type="InterPro" id="IPR008707">
    <property type="entry name" value="B-propeller_PilY1"/>
</dbReference>
<comment type="caution">
    <text evidence="5">The sequence shown here is derived from an EMBL/GenBank/DDBJ whole genome shotgun (WGS) entry which is preliminary data.</text>
</comment>
<keyword evidence="3" id="KW-1133">Transmembrane helix</keyword>